<dbReference type="EMBL" id="JRNJ01000104">
    <property type="protein sequence ID" value="KGF24881.1"/>
    <property type="molecule type" value="Genomic_DNA"/>
</dbReference>
<dbReference type="RefSeq" id="WP_156098311.1">
    <property type="nucleotide sequence ID" value="NZ_JRNJ01000104.1"/>
</dbReference>
<gene>
    <name evidence="2" type="ORF">HMPREF2132_11365</name>
</gene>
<feature type="transmembrane region" description="Helical" evidence="1">
    <location>
        <begin position="7"/>
        <end position="25"/>
    </location>
</feature>
<feature type="transmembrane region" description="Helical" evidence="1">
    <location>
        <begin position="37"/>
        <end position="55"/>
    </location>
</feature>
<name>A0AAW3FEG1_9BACT</name>
<dbReference type="AlphaFoldDB" id="A0AAW3FEG1"/>
<dbReference type="Proteomes" id="UP000029533">
    <property type="component" value="Unassembled WGS sequence"/>
</dbReference>
<protein>
    <submittedName>
        <fullName evidence="2">Uncharacterized protein</fullName>
    </submittedName>
</protein>
<keyword evidence="1" id="KW-1133">Transmembrane helix</keyword>
<evidence type="ECO:0000313" key="2">
    <source>
        <dbReference type="EMBL" id="KGF24881.1"/>
    </source>
</evidence>
<accession>A0AAW3FEG1</accession>
<comment type="caution">
    <text evidence="2">The sequence shown here is derived from an EMBL/GenBank/DDBJ whole genome shotgun (WGS) entry which is preliminary data.</text>
</comment>
<evidence type="ECO:0000313" key="3">
    <source>
        <dbReference type="Proteomes" id="UP000029533"/>
    </source>
</evidence>
<reference evidence="2 3" key="1">
    <citation type="submission" date="2014-07" db="EMBL/GenBank/DDBJ databases">
        <authorList>
            <person name="McCorrison J."/>
            <person name="Sanka R."/>
            <person name="Torralba M."/>
            <person name="Gillis M."/>
            <person name="Haft D.H."/>
            <person name="Methe B."/>
            <person name="Sutton G."/>
            <person name="Nelson K.E."/>
        </authorList>
    </citation>
    <scope>NUCLEOTIDE SEQUENCE [LARGE SCALE GENOMIC DNA]</scope>
    <source>
        <strain evidence="2 3">DNF00424</strain>
    </source>
</reference>
<evidence type="ECO:0000256" key="1">
    <source>
        <dbReference type="SAM" id="Phobius"/>
    </source>
</evidence>
<keyword evidence="1" id="KW-0812">Transmembrane</keyword>
<proteinExistence type="predicted"/>
<organism evidence="2 3">
    <name type="scientific">Prevotella histicola JCM 15637 = DNF00424</name>
    <dbReference type="NCBI Taxonomy" id="1236504"/>
    <lineage>
        <taxon>Bacteria</taxon>
        <taxon>Pseudomonadati</taxon>
        <taxon>Bacteroidota</taxon>
        <taxon>Bacteroidia</taxon>
        <taxon>Bacteroidales</taxon>
        <taxon>Prevotellaceae</taxon>
        <taxon>Prevotella</taxon>
    </lineage>
</organism>
<keyword evidence="1" id="KW-0472">Membrane</keyword>
<sequence length="62" mass="7379">MRTKINILLWGVSFSWWIFTAMELMNHAEYRDISMTLWGAALSVGMIVFNFKAWTHGEKKRR</sequence>